<proteinExistence type="predicted"/>
<sequence>MNECRESGFYKVRYGRRWIAAFWCGEFWGLPNELKPGEEGWESELDAEPDEIGEFIPMPLAMNA</sequence>
<organism evidence="1 2">
    <name type="scientific">Neptuniibacter caesariensis</name>
    <dbReference type="NCBI Taxonomy" id="207954"/>
    <lineage>
        <taxon>Bacteria</taxon>
        <taxon>Pseudomonadati</taxon>
        <taxon>Pseudomonadota</taxon>
        <taxon>Gammaproteobacteria</taxon>
        <taxon>Oceanospirillales</taxon>
        <taxon>Oceanospirillaceae</taxon>
        <taxon>Neptuniibacter</taxon>
    </lineage>
</organism>
<dbReference type="RefSeq" id="WP_007022173.1">
    <property type="nucleotide sequence ID" value="NZ_CH724126.1"/>
</dbReference>
<reference evidence="1 2" key="1">
    <citation type="submission" date="2006-02" db="EMBL/GenBank/DDBJ databases">
        <authorList>
            <person name="Pinhassi J."/>
            <person name="Pedros-Alio C."/>
            <person name="Ferriera S."/>
            <person name="Johnson J."/>
            <person name="Kravitz S."/>
            <person name="Halpern A."/>
            <person name="Remington K."/>
            <person name="Beeson K."/>
            <person name="Tran B."/>
            <person name="Rogers Y.-H."/>
            <person name="Friedman R."/>
            <person name="Venter J.C."/>
        </authorList>
    </citation>
    <scope>NUCLEOTIDE SEQUENCE [LARGE SCALE GENOMIC DNA]</scope>
    <source>
        <strain evidence="1 2">MED92</strain>
    </source>
</reference>
<evidence type="ECO:0000313" key="1">
    <source>
        <dbReference type="EMBL" id="EAR59800.1"/>
    </source>
</evidence>
<gene>
    <name evidence="1" type="ORF">MED92_08560</name>
</gene>
<protein>
    <submittedName>
        <fullName evidence="1">Uncharacterized protein</fullName>
    </submittedName>
</protein>
<dbReference type="OrthoDB" id="6120450at2"/>
<keyword evidence="2" id="KW-1185">Reference proteome</keyword>
<evidence type="ECO:0000313" key="2">
    <source>
        <dbReference type="Proteomes" id="UP000002171"/>
    </source>
</evidence>
<comment type="caution">
    <text evidence="1">The sequence shown here is derived from an EMBL/GenBank/DDBJ whole genome shotgun (WGS) entry which is preliminary data.</text>
</comment>
<accession>A0A7U8GR45</accession>
<dbReference type="Proteomes" id="UP000002171">
    <property type="component" value="Unassembled WGS sequence"/>
</dbReference>
<name>A0A7U8GR45_NEPCE</name>
<dbReference type="AlphaFoldDB" id="A0A7U8GR45"/>
<dbReference type="EMBL" id="AAOW01000032">
    <property type="protein sequence ID" value="EAR59800.1"/>
    <property type="molecule type" value="Genomic_DNA"/>
</dbReference>